<keyword evidence="1" id="KW-1133">Transmembrane helix</keyword>
<keyword evidence="1" id="KW-0812">Transmembrane</keyword>
<evidence type="ECO:0000313" key="2">
    <source>
        <dbReference type="EMBL" id="QBK85275.1"/>
    </source>
</evidence>
<sequence>MDSFRYRFPVKKSKLLDFLKDPIVGSVISIILTFIAVFLGLWLGKPDIVVRRDTKRKKKIIIWGKVVAYSALGAVIVGIIVLIWMADVGHTKKKSGFRFGSRYGTKSCAFC</sequence>
<evidence type="ECO:0000256" key="1">
    <source>
        <dbReference type="SAM" id="Phobius"/>
    </source>
</evidence>
<accession>A0A481YRB8</accession>
<feature type="transmembrane region" description="Helical" evidence="1">
    <location>
        <begin position="23"/>
        <end position="45"/>
    </location>
</feature>
<reference evidence="2" key="1">
    <citation type="journal article" date="2019" name="MBio">
        <title>Virus Genomes from Deep Sea Sediments Expand the Ocean Megavirome and Support Independent Origins of Viral Gigantism.</title>
        <authorList>
            <person name="Backstrom D."/>
            <person name="Yutin N."/>
            <person name="Jorgensen S.L."/>
            <person name="Dharamshi J."/>
            <person name="Homa F."/>
            <person name="Zaremba-Niedwiedzka K."/>
            <person name="Spang A."/>
            <person name="Wolf Y.I."/>
            <person name="Koonin E.V."/>
            <person name="Ettema T.J."/>
        </authorList>
    </citation>
    <scope>NUCLEOTIDE SEQUENCE</scope>
</reference>
<organism evidence="2">
    <name type="scientific">Iridovirus LCIVAC01</name>
    <dbReference type="NCBI Taxonomy" id="2506607"/>
    <lineage>
        <taxon>Viruses</taxon>
        <taxon>Varidnaviria</taxon>
        <taxon>Bamfordvirae</taxon>
        <taxon>Nucleocytoviricota</taxon>
        <taxon>Megaviricetes</taxon>
        <taxon>Pimascovirales</taxon>
        <taxon>Pimascovirales incertae sedis</taxon>
        <taxon>Iridoviridae</taxon>
    </lineage>
</organism>
<dbReference type="EMBL" id="MK500312">
    <property type="protein sequence ID" value="QBK85275.1"/>
    <property type="molecule type" value="Genomic_DNA"/>
</dbReference>
<protein>
    <submittedName>
        <fullName evidence="2">Membrane protein</fullName>
    </submittedName>
</protein>
<name>A0A481YRB8_9VIRU</name>
<proteinExistence type="predicted"/>
<feature type="transmembrane region" description="Helical" evidence="1">
    <location>
        <begin position="66"/>
        <end position="86"/>
    </location>
</feature>
<gene>
    <name evidence="2" type="ORF">LCIVAC01_00840</name>
</gene>
<keyword evidence="1" id="KW-0472">Membrane</keyword>